<dbReference type="RefSeq" id="WP_277611015.1">
    <property type="nucleotide sequence ID" value="NZ_CP087715.1"/>
</dbReference>
<dbReference type="Proteomes" id="UP001597264">
    <property type="component" value="Unassembled WGS sequence"/>
</dbReference>
<dbReference type="EMBL" id="JBHTLR010000007">
    <property type="protein sequence ID" value="MFD1216067.1"/>
    <property type="molecule type" value="Genomic_DNA"/>
</dbReference>
<protein>
    <submittedName>
        <fullName evidence="2">Zinc metallopeptidase</fullName>
    </submittedName>
</protein>
<organism evidence="2 3">
    <name type="scientific">Microbulbifer celer</name>
    <dbReference type="NCBI Taxonomy" id="435905"/>
    <lineage>
        <taxon>Bacteria</taxon>
        <taxon>Pseudomonadati</taxon>
        <taxon>Pseudomonadota</taxon>
        <taxon>Gammaproteobacteria</taxon>
        <taxon>Cellvibrionales</taxon>
        <taxon>Microbulbiferaceae</taxon>
        <taxon>Microbulbifer</taxon>
    </lineage>
</organism>
<dbReference type="Pfam" id="PF04298">
    <property type="entry name" value="Zn_peptidase_2"/>
    <property type="match status" value="1"/>
</dbReference>
<proteinExistence type="predicted"/>
<dbReference type="InterPro" id="IPR007395">
    <property type="entry name" value="Zn_peptidase_2"/>
</dbReference>
<sequence length="87" mass="9980">MPILRKGYLPQHLLGSAHSVLKACALTYVAGALLDVLRLWRWIRLFRQKVLEQTRDDSSSTYQGCNNDSNSKSCRCAKDRCHLQPLY</sequence>
<evidence type="ECO:0000313" key="2">
    <source>
        <dbReference type="EMBL" id="MFD1216067.1"/>
    </source>
</evidence>
<accession>A0ABW3U5T5</accession>
<name>A0ABW3U5T5_9GAMM</name>
<gene>
    <name evidence="2" type="ORF">ACFQ2X_05610</name>
</gene>
<keyword evidence="3" id="KW-1185">Reference proteome</keyword>
<reference evidence="3" key="1">
    <citation type="journal article" date="2019" name="Int. J. Syst. Evol. Microbiol.">
        <title>The Global Catalogue of Microorganisms (GCM) 10K type strain sequencing project: providing services to taxonomists for standard genome sequencing and annotation.</title>
        <authorList>
            <consortium name="The Broad Institute Genomics Platform"/>
            <consortium name="The Broad Institute Genome Sequencing Center for Infectious Disease"/>
            <person name="Wu L."/>
            <person name="Ma J."/>
        </authorList>
    </citation>
    <scope>NUCLEOTIDE SEQUENCE [LARGE SCALE GENOMIC DNA]</scope>
    <source>
        <strain evidence="3">CCUG 54356</strain>
    </source>
</reference>
<evidence type="ECO:0000256" key="1">
    <source>
        <dbReference type="SAM" id="MobiDB-lite"/>
    </source>
</evidence>
<feature type="region of interest" description="Disordered" evidence="1">
    <location>
        <begin position="53"/>
        <end position="74"/>
    </location>
</feature>
<comment type="caution">
    <text evidence="2">The sequence shown here is derived from an EMBL/GenBank/DDBJ whole genome shotgun (WGS) entry which is preliminary data.</text>
</comment>
<evidence type="ECO:0000313" key="3">
    <source>
        <dbReference type="Proteomes" id="UP001597264"/>
    </source>
</evidence>
<feature type="compositionally biased region" description="Polar residues" evidence="1">
    <location>
        <begin position="59"/>
        <end position="73"/>
    </location>
</feature>